<name>A0A9P5D4Z0_9HYPO</name>
<dbReference type="PANTHER" id="PTHR35910:SF6">
    <property type="entry name" value="2EXR DOMAIN-CONTAINING PROTEIN"/>
    <property type="match status" value="1"/>
</dbReference>
<evidence type="ECO:0000313" key="2">
    <source>
        <dbReference type="EMBL" id="KAF4123245.1"/>
    </source>
</evidence>
<dbReference type="AlphaFoldDB" id="A0A9P5D4Z0"/>
<gene>
    <name evidence="2" type="ORF">GMORB2_6795</name>
</gene>
<comment type="caution">
    <text evidence="2">The sequence shown here is derived from an EMBL/GenBank/DDBJ whole genome shotgun (WGS) entry which is preliminary data.</text>
</comment>
<reference evidence="2" key="1">
    <citation type="submission" date="2020-03" db="EMBL/GenBank/DDBJ databases">
        <title>Site-based positive gene gene selection in Geosmithia morbida across the United States reveals a broad range of putative effectors and factors for local host and environmental adapation.</title>
        <authorList>
            <person name="Onufrak A."/>
            <person name="Murdoch R.W."/>
            <person name="Gazis R."/>
            <person name="Huff M."/>
            <person name="Staton M."/>
            <person name="Klingeman W."/>
            <person name="Hadziabdic D."/>
        </authorList>
    </citation>
    <scope>NUCLEOTIDE SEQUENCE</scope>
    <source>
        <strain evidence="2">1262</strain>
    </source>
</reference>
<dbReference type="Pfam" id="PF20150">
    <property type="entry name" value="2EXR"/>
    <property type="match status" value="1"/>
</dbReference>
<dbReference type="Proteomes" id="UP000749293">
    <property type="component" value="Unassembled WGS sequence"/>
</dbReference>
<dbReference type="PANTHER" id="PTHR35910">
    <property type="entry name" value="2EXR DOMAIN-CONTAINING PROTEIN"/>
    <property type="match status" value="1"/>
</dbReference>
<dbReference type="GeneID" id="55973018"/>
<dbReference type="OrthoDB" id="3557569at2759"/>
<dbReference type="InterPro" id="IPR045518">
    <property type="entry name" value="2EXR"/>
</dbReference>
<dbReference type="RefSeq" id="XP_035321897.1">
    <property type="nucleotide sequence ID" value="XM_035468763.1"/>
</dbReference>
<accession>A0A9P5D4Z0</accession>
<sequence>MDSFTLFPQLPPEIRLRIWDLTLPSSRLIPIRCGYDPSPSSTSVGPGCFSPASIPPSLQACIESRQHALSTRYTHSLSMARSPARVLLDHESDVLYFPPKEGYMAASAEFHTFLSLCNQTDLARLRRIALHESGLAVGLTVECLARIRDRMPAIEQIIFVCASHEDGGDDDAPARLRAQIHTAMSDLAASSGGKWTPPIWTIVAEP</sequence>
<feature type="domain" description="2EXR" evidence="1">
    <location>
        <begin position="4"/>
        <end position="95"/>
    </location>
</feature>
<proteinExistence type="predicted"/>
<organism evidence="2 3">
    <name type="scientific">Geosmithia morbida</name>
    <dbReference type="NCBI Taxonomy" id="1094350"/>
    <lineage>
        <taxon>Eukaryota</taxon>
        <taxon>Fungi</taxon>
        <taxon>Dikarya</taxon>
        <taxon>Ascomycota</taxon>
        <taxon>Pezizomycotina</taxon>
        <taxon>Sordariomycetes</taxon>
        <taxon>Hypocreomycetidae</taxon>
        <taxon>Hypocreales</taxon>
        <taxon>Bionectriaceae</taxon>
        <taxon>Geosmithia</taxon>
    </lineage>
</organism>
<dbReference type="EMBL" id="JAANYQ010000007">
    <property type="protein sequence ID" value="KAF4123245.1"/>
    <property type="molecule type" value="Genomic_DNA"/>
</dbReference>
<keyword evidence="3" id="KW-1185">Reference proteome</keyword>
<evidence type="ECO:0000313" key="3">
    <source>
        <dbReference type="Proteomes" id="UP000749293"/>
    </source>
</evidence>
<evidence type="ECO:0000259" key="1">
    <source>
        <dbReference type="Pfam" id="PF20150"/>
    </source>
</evidence>
<protein>
    <recommendedName>
        <fullName evidence="1">2EXR domain-containing protein</fullName>
    </recommendedName>
</protein>